<keyword evidence="4" id="KW-1185">Reference proteome</keyword>
<evidence type="ECO:0000313" key="4">
    <source>
        <dbReference type="Proteomes" id="UP000305067"/>
    </source>
</evidence>
<feature type="transmembrane region" description="Helical" evidence="1">
    <location>
        <begin position="200"/>
        <end position="227"/>
    </location>
</feature>
<feature type="domain" description="DUF6535" evidence="2">
    <location>
        <begin position="44"/>
        <end position="228"/>
    </location>
</feature>
<evidence type="ECO:0000256" key="1">
    <source>
        <dbReference type="SAM" id="Phobius"/>
    </source>
</evidence>
<feature type="transmembrane region" description="Helical" evidence="1">
    <location>
        <begin position="142"/>
        <end position="165"/>
    </location>
</feature>
<evidence type="ECO:0000259" key="2">
    <source>
        <dbReference type="Pfam" id="PF20153"/>
    </source>
</evidence>
<dbReference type="Pfam" id="PF20153">
    <property type="entry name" value="DUF6535"/>
    <property type="match status" value="1"/>
</dbReference>
<dbReference type="EMBL" id="ML178856">
    <property type="protein sequence ID" value="TFK96682.1"/>
    <property type="molecule type" value="Genomic_DNA"/>
</dbReference>
<name>A0A5C3Q3Z4_9AGAR</name>
<gene>
    <name evidence="3" type="ORF">BDV98DRAFT_515212</name>
</gene>
<dbReference type="OrthoDB" id="2756178at2759"/>
<evidence type="ECO:0000313" key="3">
    <source>
        <dbReference type="EMBL" id="TFK96682.1"/>
    </source>
</evidence>
<keyword evidence="1" id="KW-0472">Membrane</keyword>
<keyword evidence="1" id="KW-1133">Transmembrane helix</keyword>
<organism evidence="3 4">
    <name type="scientific">Pterulicium gracile</name>
    <dbReference type="NCBI Taxonomy" id="1884261"/>
    <lineage>
        <taxon>Eukaryota</taxon>
        <taxon>Fungi</taxon>
        <taxon>Dikarya</taxon>
        <taxon>Basidiomycota</taxon>
        <taxon>Agaricomycotina</taxon>
        <taxon>Agaricomycetes</taxon>
        <taxon>Agaricomycetidae</taxon>
        <taxon>Agaricales</taxon>
        <taxon>Pleurotineae</taxon>
        <taxon>Pterulaceae</taxon>
        <taxon>Pterulicium</taxon>
    </lineage>
</organism>
<dbReference type="InterPro" id="IPR045338">
    <property type="entry name" value="DUF6535"/>
</dbReference>
<accession>A0A5C3Q3Z4</accession>
<feature type="non-terminal residue" evidence="3">
    <location>
        <position position="229"/>
    </location>
</feature>
<proteinExistence type="predicted"/>
<keyword evidence="1" id="KW-0812">Transmembrane</keyword>
<protein>
    <recommendedName>
        <fullName evidence="2">DUF6535 domain-containing protein</fullName>
    </recommendedName>
</protein>
<reference evidence="3 4" key="1">
    <citation type="journal article" date="2019" name="Nat. Ecol. Evol.">
        <title>Megaphylogeny resolves global patterns of mushroom evolution.</title>
        <authorList>
            <person name="Varga T."/>
            <person name="Krizsan K."/>
            <person name="Foldi C."/>
            <person name="Dima B."/>
            <person name="Sanchez-Garcia M."/>
            <person name="Sanchez-Ramirez S."/>
            <person name="Szollosi G.J."/>
            <person name="Szarkandi J.G."/>
            <person name="Papp V."/>
            <person name="Albert L."/>
            <person name="Andreopoulos W."/>
            <person name="Angelini C."/>
            <person name="Antonin V."/>
            <person name="Barry K.W."/>
            <person name="Bougher N.L."/>
            <person name="Buchanan P."/>
            <person name="Buyck B."/>
            <person name="Bense V."/>
            <person name="Catcheside P."/>
            <person name="Chovatia M."/>
            <person name="Cooper J."/>
            <person name="Damon W."/>
            <person name="Desjardin D."/>
            <person name="Finy P."/>
            <person name="Geml J."/>
            <person name="Haridas S."/>
            <person name="Hughes K."/>
            <person name="Justo A."/>
            <person name="Karasinski D."/>
            <person name="Kautmanova I."/>
            <person name="Kiss B."/>
            <person name="Kocsube S."/>
            <person name="Kotiranta H."/>
            <person name="LaButti K.M."/>
            <person name="Lechner B.E."/>
            <person name="Liimatainen K."/>
            <person name="Lipzen A."/>
            <person name="Lukacs Z."/>
            <person name="Mihaltcheva S."/>
            <person name="Morgado L.N."/>
            <person name="Niskanen T."/>
            <person name="Noordeloos M.E."/>
            <person name="Ohm R.A."/>
            <person name="Ortiz-Santana B."/>
            <person name="Ovrebo C."/>
            <person name="Racz N."/>
            <person name="Riley R."/>
            <person name="Savchenko A."/>
            <person name="Shiryaev A."/>
            <person name="Soop K."/>
            <person name="Spirin V."/>
            <person name="Szebenyi C."/>
            <person name="Tomsovsky M."/>
            <person name="Tulloss R.E."/>
            <person name="Uehling J."/>
            <person name="Grigoriev I.V."/>
            <person name="Vagvolgyi C."/>
            <person name="Papp T."/>
            <person name="Martin F.M."/>
            <person name="Miettinen O."/>
            <person name="Hibbett D.S."/>
            <person name="Nagy L.G."/>
        </authorList>
    </citation>
    <scope>NUCLEOTIDE SEQUENCE [LARGE SCALE GENOMIC DNA]</scope>
    <source>
        <strain evidence="3 4">CBS 309.79</strain>
    </source>
</reference>
<feature type="transmembrane region" description="Helical" evidence="1">
    <location>
        <begin position="68"/>
        <end position="91"/>
    </location>
</feature>
<dbReference type="AlphaFoldDB" id="A0A5C3Q3Z4"/>
<sequence length="229" mass="25492">MYIIPVLKGYFNEFIDGEVDHLDYEKRFPQDEEGKEGGPNARVWKVYLNEAGQFDVNMIKTMRDTADVVLVFGVLFSAIVTAFVTLSANALQLGHSQVTNRLLMELIALQRVAITSGSIDQVDPSPLSADSPPNSTTNITDYWINGLWFTSLALALSAALVALLVRQWVQAYEAPSLHGTAKARAEVRGFRYYGIEKWHVPLIVGLLPTLLHLSLFLFFAGLVVFLFTL</sequence>
<dbReference type="Proteomes" id="UP000305067">
    <property type="component" value="Unassembled WGS sequence"/>
</dbReference>